<evidence type="ECO:0000313" key="7">
    <source>
        <dbReference type="EMBL" id="KAK1383476.1"/>
    </source>
</evidence>
<dbReference type="GO" id="GO:0032040">
    <property type="term" value="C:small-subunit processome"/>
    <property type="evidence" value="ECO:0007669"/>
    <property type="project" value="InterPro"/>
</dbReference>
<reference evidence="7" key="1">
    <citation type="submission" date="2023-02" db="EMBL/GenBank/DDBJ databases">
        <title>Genome of toxic invasive species Heracleum sosnowskyi carries increased number of genes despite the absence of recent whole-genome duplications.</title>
        <authorList>
            <person name="Schelkunov M."/>
            <person name="Shtratnikova V."/>
            <person name="Makarenko M."/>
            <person name="Klepikova A."/>
            <person name="Omelchenko D."/>
            <person name="Novikova G."/>
            <person name="Obukhova E."/>
            <person name="Bogdanov V."/>
            <person name="Penin A."/>
            <person name="Logacheva M."/>
        </authorList>
    </citation>
    <scope>NUCLEOTIDE SEQUENCE</scope>
    <source>
        <strain evidence="7">Hsosn_3</strain>
        <tissue evidence="7">Leaf</tissue>
    </source>
</reference>
<keyword evidence="8" id="KW-1185">Reference proteome</keyword>
<evidence type="ECO:0000256" key="2">
    <source>
        <dbReference type="ARBA" id="ARBA00007466"/>
    </source>
</evidence>
<keyword evidence="3" id="KW-0690">Ribosome biogenesis</keyword>
<evidence type="ECO:0000256" key="6">
    <source>
        <dbReference type="ARBA" id="ARBA00024695"/>
    </source>
</evidence>
<comment type="similarity">
    <text evidence="2">Belongs to the NOP14 family.</text>
</comment>
<evidence type="ECO:0000256" key="5">
    <source>
        <dbReference type="ARBA" id="ARBA00023242"/>
    </source>
</evidence>
<protein>
    <submittedName>
        <fullName evidence="7">Uncharacterized protein</fullName>
    </submittedName>
</protein>
<dbReference type="Proteomes" id="UP001237642">
    <property type="component" value="Unassembled WGS sequence"/>
</dbReference>
<keyword evidence="5" id="KW-0539">Nucleus</keyword>
<evidence type="ECO:0000313" key="8">
    <source>
        <dbReference type="Proteomes" id="UP001237642"/>
    </source>
</evidence>
<name>A0AAD8MS96_9APIA</name>
<accession>A0AAD8MS96</accession>
<comment type="subcellular location">
    <subcellularLocation>
        <location evidence="1">Nucleus</location>
        <location evidence="1">Nucleolus</location>
    </subcellularLocation>
</comment>
<gene>
    <name evidence="7" type="ORF">POM88_021211</name>
</gene>
<evidence type="ECO:0000256" key="1">
    <source>
        <dbReference type="ARBA" id="ARBA00004604"/>
    </source>
</evidence>
<organism evidence="7 8">
    <name type="scientific">Heracleum sosnowskyi</name>
    <dbReference type="NCBI Taxonomy" id="360622"/>
    <lineage>
        <taxon>Eukaryota</taxon>
        <taxon>Viridiplantae</taxon>
        <taxon>Streptophyta</taxon>
        <taxon>Embryophyta</taxon>
        <taxon>Tracheophyta</taxon>
        <taxon>Spermatophyta</taxon>
        <taxon>Magnoliopsida</taxon>
        <taxon>eudicotyledons</taxon>
        <taxon>Gunneridae</taxon>
        <taxon>Pentapetalae</taxon>
        <taxon>asterids</taxon>
        <taxon>campanulids</taxon>
        <taxon>Apiales</taxon>
        <taxon>Apiaceae</taxon>
        <taxon>Apioideae</taxon>
        <taxon>apioid superclade</taxon>
        <taxon>Tordylieae</taxon>
        <taxon>Tordyliinae</taxon>
        <taxon>Heracleum</taxon>
    </lineage>
</organism>
<dbReference type="GO" id="GO:0030692">
    <property type="term" value="C:Noc4p-Nop14p complex"/>
    <property type="evidence" value="ECO:0007669"/>
    <property type="project" value="TreeGrafter"/>
</dbReference>
<dbReference type="InterPro" id="IPR007276">
    <property type="entry name" value="Nop14"/>
</dbReference>
<evidence type="ECO:0000256" key="4">
    <source>
        <dbReference type="ARBA" id="ARBA00022552"/>
    </source>
</evidence>
<dbReference type="EMBL" id="JAUIZM010000005">
    <property type="protein sequence ID" value="KAK1383476.1"/>
    <property type="molecule type" value="Genomic_DNA"/>
</dbReference>
<dbReference type="GO" id="GO:0030490">
    <property type="term" value="P:maturation of SSU-rRNA"/>
    <property type="evidence" value="ECO:0007669"/>
    <property type="project" value="TreeGrafter"/>
</dbReference>
<proteinExistence type="inferred from homology"/>
<sequence>MRLDLTGVLAHQTGQELLKKFHRRKKNDLNNCRKNVRSECMLLTVRVTRMLVYFWRPSSCDSSHIFNVLAQLFVAGTWQVDSQLYRMMEVEEPKPLQGHMPSELQTELHYVADLVEKKADEHHTLHGVPKLLNPKLEENFTKGIDNDPDCERAVGKKLGKLLKCEAKGAAREPRKIIIYCPN</sequence>
<dbReference type="AlphaFoldDB" id="A0AAD8MS96"/>
<comment type="caution">
    <text evidence="7">The sequence shown here is derived from an EMBL/GenBank/DDBJ whole genome shotgun (WGS) entry which is preliminary data.</text>
</comment>
<dbReference type="Pfam" id="PF04147">
    <property type="entry name" value="Nop14"/>
    <property type="match status" value="1"/>
</dbReference>
<comment type="function">
    <text evidence="6">Involved in nucleolar processing of pre-18S ribosomal RNA. Has a role in the nuclear export of 40S pre-ribosomal subunit to the cytoplasm.</text>
</comment>
<dbReference type="PANTHER" id="PTHR23183:SF0">
    <property type="entry name" value="NUCLEOLAR PROTEIN 14"/>
    <property type="match status" value="1"/>
</dbReference>
<reference evidence="7" key="2">
    <citation type="submission" date="2023-05" db="EMBL/GenBank/DDBJ databases">
        <authorList>
            <person name="Schelkunov M.I."/>
        </authorList>
    </citation>
    <scope>NUCLEOTIDE SEQUENCE</scope>
    <source>
        <strain evidence="7">Hsosn_3</strain>
        <tissue evidence="7">Leaf</tissue>
    </source>
</reference>
<keyword evidence="4" id="KW-0698">rRNA processing</keyword>
<dbReference type="PANTHER" id="PTHR23183">
    <property type="entry name" value="NOP14"/>
    <property type="match status" value="1"/>
</dbReference>
<evidence type="ECO:0000256" key="3">
    <source>
        <dbReference type="ARBA" id="ARBA00022517"/>
    </source>
</evidence>